<name>A0ABV7GT12_9RHOB</name>
<evidence type="ECO:0000313" key="2">
    <source>
        <dbReference type="EMBL" id="MFC3142197.1"/>
    </source>
</evidence>
<dbReference type="EMBL" id="JBHRTB010000010">
    <property type="protein sequence ID" value="MFC3142197.1"/>
    <property type="molecule type" value="Genomic_DNA"/>
</dbReference>
<protein>
    <submittedName>
        <fullName evidence="2">Endonuclease domain-containing protein</fullName>
    </submittedName>
</protein>
<dbReference type="Proteomes" id="UP001595632">
    <property type="component" value="Unassembled WGS sequence"/>
</dbReference>
<gene>
    <name evidence="2" type="ORF">ACFOGP_05725</name>
</gene>
<keyword evidence="3" id="KW-1185">Reference proteome</keyword>
<keyword evidence="2" id="KW-0378">Hydrolase</keyword>
<dbReference type="RefSeq" id="WP_379560292.1">
    <property type="nucleotide sequence ID" value="NZ_JBHRTB010000010.1"/>
</dbReference>
<dbReference type="InterPro" id="IPR047216">
    <property type="entry name" value="Endonuclease_DUF559_bact"/>
</dbReference>
<dbReference type="GO" id="GO:0004519">
    <property type="term" value="F:endonuclease activity"/>
    <property type="evidence" value="ECO:0007669"/>
    <property type="project" value="UniProtKB-KW"/>
</dbReference>
<dbReference type="Gene3D" id="3.40.960.10">
    <property type="entry name" value="VSR Endonuclease"/>
    <property type="match status" value="1"/>
</dbReference>
<dbReference type="InterPro" id="IPR007569">
    <property type="entry name" value="DUF559"/>
</dbReference>
<dbReference type="SUPFAM" id="SSF52980">
    <property type="entry name" value="Restriction endonuclease-like"/>
    <property type="match status" value="1"/>
</dbReference>
<evidence type="ECO:0000259" key="1">
    <source>
        <dbReference type="Pfam" id="PF04480"/>
    </source>
</evidence>
<evidence type="ECO:0000313" key="3">
    <source>
        <dbReference type="Proteomes" id="UP001595632"/>
    </source>
</evidence>
<feature type="domain" description="DUF559" evidence="1">
    <location>
        <begin position="9"/>
        <end position="112"/>
    </location>
</feature>
<keyword evidence="2" id="KW-0255">Endonuclease</keyword>
<proteinExistence type="predicted"/>
<dbReference type="CDD" id="cd01038">
    <property type="entry name" value="Endonuclease_DUF559"/>
    <property type="match status" value="1"/>
</dbReference>
<organism evidence="2 3">
    <name type="scientific">Psychromarinibacter halotolerans</name>
    <dbReference type="NCBI Taxonomy" id="1775175"/>
    <lineage>
        <taxon>Bacteria</taxon>
        <taxon>Pseudomonadati</taxon>
        <taxon>Pseudomonadota</taxon>
        <taxon>Alphaproteobacteria</taxon>
        <taxon>Rhodobacterales</taxon>
        <taxon>Paracoccaceae</taxon>
        <taxon>Psychromarinibacter</taxon>
    </lineage>
</organism>
<dbReference type="InterPro" id="IPR011335">
    <property type="entry name" value="Restrct_endonuc-II-like"/>
</dbReference>
<dbReference type="PANTHER" id="PTHR38590:SF1">
    <property type="entry name" value="BLL0828 PROTEIN"/>
    <property type="match status" value="1"/>
</dbReference>
<accession>A0ABV7GT12</accession>
<comment type="caution">
    <text evidence="2">The sequence shown here is derived from an EMBL/GenBank/DDBJ whole genome shotgun (WGS) entry which is preliminary data.</text>
</comment>
<dbReference type="Pfam" id="PF04480">
    <property type="entry name" value="DUF559"/>
    <property type="match status" value="1"/>
</dbReference>
<sequence length="114" mass="13187">MTGFRTATQRARAKQLRSTMTEAEKRLWHQLRAHRFMGLSVLRQAPIGPYIVDFLIPSRRLVIEVDGGQHAQNPRDHVRDAWLSAKGYTVLRYWNPDVLTNLPGVLEDLRLRLA</sequence>
<dbReference type="PANTHER" id="PTHR38590">
    <property type="entry name" value="BLL0828 PROTEIN"/>
    <property type="match status" value="1"/>
</dbReference>
<reference evidence="3" key="1">
    <citation type="journal article" date="2019" name="Int. J. Syst. Evol. Microbiol.">
        <title>The Global Catalogue of Microorganisms (GCM) 10K type strain sequencing project: providing services to taxonomists for standard genome sequencing and annotation.</title>
        <authorList>
            <consortium name="The Broad Institute Genomics Platform"/>
            <consortium name="The Broad Institute Genome Sequencing Center for Infectious Disease"/>
            <person name="Wu L."/>
            <person name="Ma J."/>
        </authorList>
    </citation>
    <scope>NUCLEOTIDE SEQUENCE [LARGE SCALE GENOMIC DNA]</scope>
    <source>
        <strain evidence="3">KCTC 52366</strain>
    </source>
</reference>
<keyword evidence="2" id="KW-0540">Nuclease</keyword>